<dbReference type="InterPro" id="IPR008145">
    <property type="entry name" value="GK/Ca_channel_bsu"/>
</dbReference>
<dbReference type="eggNOG" id="COG0194">
    <property type="taxonomic scope" value="Bacteria"/>
</dbReference>
<dbReference type="OrthoDB" id="9808150at2"/>
<evidence type="ECO:0000313" key="16">
    <source>
        <dbReference type="Proteomes" id="UP000003244"/>
    </source>
</evidence>
<dbReference type="FunFam" id="3.30.63.10:FF:000005">
    <property type="entry name" value="Guanylate kinase"/>
    <property type="match status" value="1"/>
</dbReference>
<keyword evidence="10 13" id="KW-0067">ATP-binding</keyword>
<evidence type="ECO:0000256" key="1">
    <source>
        <dbReference type="ARBA" id="ARBA00003531"/>
    </source>
</evidence>
<comment type="catalytic activity">
    <reaction evidence="12 13">
        <text>GMP + ATP = GDP + ADP</text>
        <dbReference type="Rhea" id="RHEA:20780"/>
        <dbReference type="ChEBI" id="CHEBI:30616"/>
        <dbReference type="ChEBI" id="CHEBI:58115"/>
        <dbReference type="ChEBI" id="CHEBI:58189"/>
        <dbReference type="ChEBI" id="CHEBI:456216"/>
        <dbReference type="EC" id="2.7.4.8"/>
    </reaction>
</comment>
<dbReference type="RefSeq" id="WP_007790564.1">
    <property type="nucleotide sequence ID" value="NZ_ADGQ01000066.1"/>
</dbReference>
<keyword evidence="16" id="KW-1185">Reference proteome</keyword>
<evidence type="ECO:0000256" key="4">
    <source>
        <dbReference type="ARBA" id="ARBA00012961"/>
    </source>
</evidence>
<accession>E0E4G9</accession>
<name>E0E4G9_9FIRM</name>
<evidence type="ECO:0000259" key="14">
    <source>
        <dbReference type="PROSITE" id="PS50052"/>
    </source>
</evidence>
<dbReference type="HAMAP" id="MF_00328">
    <property type="entry name" value="Guanylate_kinase"/>
    <property type="match status" value="1"/>
</dbReference>
<feature type="binding site" evidence="13">
    <location>
        <begin position="13"/>
        <end position="20"/>
    </location>
    <ligand>
        <name>ATP</name>
        <dbReference type="ChEBI" id="CHEBI:30616"/>
    </ligand>
</feature>
<keyword evidence="6 13" id="KW-0963">Cytoplasm</keyword>
<evidence type="ECO:0000256" key="6">
    <source>
        <dbReference type="ARBA" id="ARBA00022490"/>
    </source>
</evidence>
<keyword evidence="9 13" id="KW-0418">Kinase</keyword>
<dbReference type="SMART" id="SM00072">
    <property type="entry name" value="GuKc"/>
    <property type="match status" value="1"/>
</dbReference>
<dbReference type="GO" id="GO:0004385">
    <property type="term" value="F:GMP kinase activity"/>
    <property type="evidence" value="ECO:0007669"/>
    <property type="project" value="UniProtKB-UniRule"/>
</dbReference>
<dbReference type="PANTHER" id="PTHR23117:SF13">
    <property type="entry name" value="GUANYLATE KINASE"/>
    <property type="match status" value="1"/>
</dbReference>
<evidence type="ECO:0000256" key="7">
    <source>
        <dbReference type="ARBA" id="ARBA00022679"/>
    </source>
</evidence>
<comment type="similarity">
    <text evidence="3 13">Belongs to the guanylate kinase family.</text>
</comment>
<dbReference type="PROSITE" id="PS50052">
    <property type="entry name" value="GUANYLATE_KINASE_2"/>
    <property type="match status" value="1"/>
</dbReference>
<protein>
    <recommendedName>
        <fullName evidence="5 13">Guanylate kinase</fullName>
        <ecNumber evidence="4 13">2.7.4.8</ecNumber>
    </recommendedName>
    <alternativeName>
        <fullName evidence="11 13">GMP kinase</fullName>
    </alternativeName>
</protein>
<feature type="domain" description="Guanylate kinase-like" evidence="14">
    <location>
        <begin position="6"/>
        <end position="184"/>
    </location>
</feature>
<dbReference type="InterPro" id="IPR008144">
    <property type="entry name" value="Guanylate_kin-like_dom"/>
</dbReference>
<evidence type="ECO:0000256" key="9">
    <source>
        <dbReference type="ARBA" id="ARBA00022777"/>
    </source>
</evidence>
<dbReference type="STRING" id="596315.HMPREF0634_1346"/>
<proteinExistence type="inferred from homology"/>
<evidence type="ECO:0000256" key="13">
    <source>
        <dbReference type="HAMAP-Rule" id="MF_00328"/>
    </source>
</evidence>
<evidence type="ECO:0000256" key="12">
    <source>
        <dbReference type="ARBA" id="ARBA00048594"/>
    </source>
</evidence>
<dbReference type="AlphaFoldDB" id="E0E4G9"/>
<keyword evidence="7 13" id="KW-0808">Transferase</keyword>
<evidence type="ECO:0000256" key="2">
    <source>
        <dbReference type="ARBA" id="ARBA00004496"/>
    </source>
</evidence>
<dbReference type="GO" id="GO:0005524">
    <property type="term" value="F:ATP binding"/>
    <property type="evidence" value="ECO:0007669"/>
    <property type="project" value="UniProtKB-UniRule"/>
</dbReference>
<organism evidence="15 16">
    <name type="scientific">Peptostreptococcus stomatis DSM 17678</name>
    <dbReference type="NCBI Taxonomy" id="596315"/>
    <lineage>
        <taxon>Bacteria</taxon>
        <taxon>Bacillati</taxon>
        <taxon>Bacillota</taxon>
        <taxon>Clostridia</taxon>
        <taxon>Peptostreptococcales</taxon>
        <taxon>Peptostreptococcaceae</taxon>
        <taxon>Peptostreptococcus</taxon>
    </lineage>
</organism>
<comment type="caution">
    <text evidence="15">The sequence shown here is derived from an EMBL/GenBank/DDBJ whole genome shotgun (WGS) entry which is preliminary data.</text>
</comment>
<comment type="function">
    <text evidence="1 13">Essential for recycling GMP and indirectly, cGMP.</text>
</comment>
<dbReference type="EMBL" id="ADGQ01000066">
    <property type="protein sequence ID" value="EFM64207.1"/>
    <property type="molecule type" value="Genomic_DNA"/>
</dbReference>
<evidence type="ECO:0000256" key="3">
    <source>
        <dbReference type="ARBA" id="ARBA00005790"/>
    </source>
</evidence>
<dbReference type="Gene3D" id="3.30.63.10">
    <property type="entry name" value="Guanylate Kinase phosphate binding domain"/>
    <property type="match status" value="1"/>
</dbReference>
<reference evidence="15 16" key="1">
    <citation type="submission" date="2010-08" db="EMBL/GenBank/DDBJ databases">
        <authorList>
            <person name="Harkins D.M."/>
            <person name="Madupu R."/>
            <person name="Durkin A.S."/>
            <person name="Torralba M."/>
            <person name="Methe B."/>
            <person name="Sutton G.G."/>
            <person name="Nelson K.E."/>
        </authorList>
    </citation>
    <scope>NUCLEOTIDE SEQUENCE [LARGE SCALE GENOMIC DNA]</scope>
    <source>
        <strain evidence="15 16">DSM 17678</strain>
    </source>
</reference>
<dbReference type="Gene3D" id="3.40.50.300">
    <property type="entry name" value="P-loop containing nucleotide triphosphate hydrolases"/>
    <property type="match status" value="1"/>
</dbReference>
<sequence>MINKKGLLLVVSGPSGTGKGTICKDIVSKHEDINLSISATTRKPRVGEVEGKSYFFKTKEEFEAMVDRGEFLEYAMIYDNYYGTPKKAIFDELDMGRDVILEIEMQGAMQIKEVYPQAVFIFVLPPSLQELRNRIVGRGTETDEQIEKRFNSAYDEIKLLGDYDYFIFNNIVEKSSEEILNILEVEKNKVKRYKKDILDMFEKEIKNVKTIIK</sequence>
<dbReference type="Pfam" id="PF00625">
    <property type="entry name" value="Guanylate_kin"/>
    <property type="match status" value="1"/>
</dbReference>
<dbReference type="InterPro" id="IPR020590">
    <property type="entry name" value="Guanylate_kinase_CS"/>
</dbReference>
<evidence type="ECO:0000256" key="8">
    <source>
        <dbReference type="ARBA" id="ARBA00022741"/>
    </source>
</evidence>
<evidence type="ECO:0000256" key="5">
    <source>
        <dbReference type="ARBA" id="ARBA00016296"/>
    </source>
</evidence>
<dbReference type="FunFam" id="3.40.50.300:FF:000855">
    <property type="entry name" value="Guanylate kinase"/>
    <property type="match status" value="1"/>
</dbReference>
<dbReference type="PANTHER" id="PTHR23117">
    <property type="entry name" value="GUANYLATE KINASE-RELATED"/>
    <property type="match status" value="1"/>
</dbReference>
<gene>
    <name evidence="13 15" type="primary">gmk</name>
    <name evidence="15" type="ORF">HMPREF0634_1346</name>
</gene>
<dbReference type="Proteomes" id="UP000003244">
    <property type="component" value="Unassembled WGS sequence"/>
</dbReference>
<evidence type="ECO:0000256" key="10">
    <source>
        <dbReference type="ARBA" id="ARBA00022840"/>
    </source>
</evidence>
<evidence type="ECO:0000313" key="15">
    <source>
        <dbReference type="EMBL" id="EFM64207.1"/>
    </source>
</evidence>
<dbReference type="SUPFAM" id="SSF52540">
    <property type="entry name" value="P-loop containing nucleoside triphosphate hydrolases"/>
    <property type="match status" value="1"/>
</dbReference>
<dbReference type="GeneID" id="84801182"/>
<dbReference type="GO" id="GO:0005829">
    <property type="term" value="C:cytosol"/>
    <property type="evidence" value="ECO:0007669"/>
    <property type="project" value="TreeGrafter"/>
</dbReference>
<dbReference type="InterPro" id="IPR017665">
    <property type="entry name" value="Guanylate_kinase"/>
</dbReference>
<evidence type="ECO:0000256" key="11">
    <source>
        <dbReference type="ARBA" id="ARBA00030128"/>
    </source>
</evidence>
<dbReference type="InterPro" id="IPR027417">
    <property type="entry name" value="P-loop_NTPase"/>
</dbReference>
<keyword evidence="8 13" id="KW-0547">Nucleotide-binding</keyword>
<dbReference type="NCBIfam" id="TIGR03263">
    <property type="entry name" value="guanyl_kin"/>
    <property type="match status" value="1"/>
</dbReference>
<comment type="subcellular location">
    <subcellularLocation>
        <location evidence="2 13">Cytoplasm</location>
    </subcellularLocation>
</comment>
<dbReference type="EC" id="2.7.4.8" evidence="4 13"/>
<dbReference type="CDD" id="cd00071">
    <property type="entry name" value="GMPK"/>
    <property type="match status" value="1"/>
</dbReference>
<dbReference type="PROSITE" id="PS00856">
    <property type="entry name" value="GUANYLATE_KINASE_1"/>
    <property type="match status" value="1"/>
</dbReference>